<feature type="region of interest" description="Disordered" evidence="1">
    <location>
        <begin position="113"/>
        <end position="159"/>
    </location>
</feature>
<keyword evidence="4" id="KW-1185">Reference proteome</keyword>
<organism evidence="3 4">
    <name type="scientific">Nonomuraea rosea</name>
    <dbReference type="NCBI Taxonomy" id="638574"/>
    <lineage>
        <taxon>Bacteria</taxon>
        <taxon>Bacillati</taxon>
        <taxon>Actinomycetota</taxon>
        <taxon>Actinomycetes</taxon>
        <taxon>Streptosporangiales</taxon>
        <taxon>Streptosporangiaceae</taxon>
        <taxon>Nonomuraea</taxon>
    </lineage>
</organism>
<evidence type="ECO:0008006" key="5">
    <source>
        <dbReference type="Google" id="ProtNLM"/>
    </source>
</evidence>
<keyword evidence="2" id="KW-1133">Transmembrane helix</keyword>
<evidence type="ECO:0000256" key="1">
    <source>
        <dbReference type="SAM" id="MobiDB-lite"/>
    </source>
</evidence>
<protein>
    <recommendedName>
        <fullName evidence="5">TIGR04086 family membrane protein</fullName>
    </recommendedName>
</protein>
<name>A0ABP6VFK2_9ACTN</name>
<evidence type="ECO:0000256" key="2">
    <source>
        <dbReference type="SAM" id="Phobius"/>
    </source>
</evidence>
<sequence>MGSSKPPVELLIGGAFVLVALACAAVALTLSATAGMVAMAVAVGAFSAWSRRLVVGPAIGVMAWCFATGFLLNGMGELTLTWPDDEARLLGFMTVGTMGSACGTVGSVLGTARRRRHRRRGRRRGPALLERRCPAELRATGEWPPPPGRERRPGPGNSH</sequence>
<comment type="caution">
    <text evidence="3">The sequence shown here is derived from an EMBL/GenBank/DDBJ whole genome shotgun (WGS) entry which is preliminary data.</text>
</comment>
<dbReference type="RefSeq" id="WP_345559179.1">
    <property type="nucleotide sequence ID" value="NZ_BAABDQ010000002.1"/>
</dbReference>
<keyword evidence="2" id="KW-0472">Membrane</keyword>
<feature type="transmembrane region" description="Helical" evidence="2">
    <location>
        <begin position="53"/>
        <end position="72"/>
    </location>
</feature>
<feature type="transmembrane region" description="Helical" evidence="2">
    <location>
        <begin position="92"/>
        <end position="112"/>
    </location>
</feature>
<reference evidence="4" key="1">
    <citation type="journal article" date="2019" name="Int. J. Syst. Evol. Microbiol.">
        <title>The Global Catalogue of Microorganisms (GCM) 10K type strain sequencing project: providing services to taxonomists for standard genome sequencing and annotation.</title>
        <authorList>
            <consortium name="The Broad Institute Genomics Platform"/>
            <consortium name="The Broad Institute Genome Sequencing Center for Infectious Disease"/>
            <person name="Wu L."/>
            <person name="Ma J."/>
        </authorList>
    </citation>
    <scope>NUCLEOTIDE SEQUENCE [LARGE SCALE GENOMIC DNA]</scope>
    <source>
        <strain evidence="4">JCM 17326</strain>
    </source>
</reference>
<feature type="compositionally biased region" description="Basic residues" evidence="1">
    <location>
        <begin position="113"/>
        <end position="125"/>
    </location>
</feature>
<dbReference type="PROSITE" id="PS51257">
    <property type="entry name" value="PROKAR_LIPOPROTEIN"/>
    <property type="match status" value="1"/>
</dbReference>
<evidence type="ECO:0000313" key="4">
    <source>
        <dbReference type="Proteomes" id="UP001500630"/>
    </source>
</evidence>
<proteinExistence type="predicted"/>
<accession>A0ABP6VFK2</accession>
<gene>
    <name evidence="3" type="ORF">GCM10022419_010390</name>
</gene>
<evidence type="ECO:0000313" key="3">
    <source>
        <dbReference type="EMBL" id="GAA3533150.1"/>
    </source>
</evidence>
<feature type="transmembrane region" description="Helical" evidence="2">
    <location>
        <begin position="12"/>
        <end position="41"/>
    </location>
</feature>
<keyword evidence="2" id="KW-0812">Transmembrane</keyword>
<dbReference type="Proteomes" id="UP001500630">
    <property type="component" value="Unassembled WGS sequence"/>
</dbReference>
<dbReference type="EMBL" id="BAABDQ010000002">
    <property type="protein sequence ID" value="GAA3533150.1"/>
    <property type="molecule type" value="Genomic_DNA"/>
</dbReference>